<name>A0ABD1IYE8_9TELE</name>
<evidence type="ECO:0000313" key="3">
    <source>
        <dbReference type="EMBL" id="KAL2079366.1"/>
    </source>
</evidence>
<keyword evidence="4" id="KW-1185">Reference proteome</keyword>
<evidence type="ECO:0000313" key="4">
    <source>
        <dbReference type="Proteomes" id="UP001591681"/>
    </source>
</evidence>
<feature type="chain" id="PRO_5044773398" description="VWFC domain-containing protein" evidence="1">
    <location>
        <begin position="21"/>
        <end position="100"/>
    </location>
</feature>
<dbReference type="InterPro" id="IPR001007">
    <property type="entry name" value="VWF_dom"/>
</dbReference>
<gene>
    <name evidence="3" type="ORF">ACEWY4_025110</name>
</gene>
<evidence type="ECO:0000256" key="1">
    <source>
        <dbReference type="SAM" id="SignalP"/>
    </source>
</evidence>
<proteinExistence type="predicted"/>
<dbReference type="Gene3D" id="2.10.70.10">
    <property type="entry name" value="Complement Module, domain 1"/>
    <property type="match status" value="1"/>
</dbReference>
<dbReference type="Pfam" id="PF23334">
    <property type="entry name" value="VWC2L_2nd"/>
    <property type="match status" value="1"/>
</dbReference>
<dbReference type="InterPro" id="IPR052624">
    <property type="entry name" value="CRIM1"/>
</dbReference>
<dbReference type="SMART" id="SM00214">
    <property type="entry name" value="VWC"/>
    <property type="match status" value="1"/>
</dbReference>
<organism evidence="3 4">
    <name type="scientific">Coilia grayii</name>
    <name type="common">Gray's grenadier anchovy</name>
    <dbReference type="NCBI Taxonomy" id="363190"/>
    <lineage>
        <taxon>Eukaryota</taxon>
        <taxon>Metazoa</taxon>
        <taxon>Chordata</taxon>
        <taxon>Craniata</taxon>
        <taxon>Vertebrata</taxon>
        <taxon>Euteleostomi</taxon>
        <taxon>Actinopterygii</taxon>
        <taxon>Neopterygii</taxon>
        <taxon>Teleostei</taxon>
        <taxon>Clupei</taxon>
        <taxon>Clupeiformes</taxon>
        <taxon>Clupeoidei</taxon>
        <taxon>Engraulidae</taxon>
        <taxon>Coilinae</taxon>
        <taxon>Coilia</taxon>
    </lineage>
</organism>
<dbReference type="AlphaFoldDB" id="A0ABD1IYE8"/>
<evidence type="ECO:0000259" key="2">
    <source>
        <dbReference type="PROSITE" id="PS50184"/>
    </source>
</evidence>
<dbReference type="EMBL" id="JBHFQA010000022">
    <property type="protein sequence ID" value="KAL2079366.1"/>
    <property type="molecule type" value="Genomic_DNA"/>
</dbReference>
<dbReference type="Proteomes" id="UP001591681">
    <property type="component" value="Unassembled WGS sequence"/>
</dbReference>
<dbReference type="PANTHER" id="PTHR46439">
    <property type="entry name" value="CYSTEINE-RICH MOTOR NEURON 1 PROTEIN"/>
    <property type="match status" value="1"/>
</dbReference>
<dbReference type="SUPFAM" id="SSF57603">
    <property type="entry name" value="FnI-like domain"/>
    <property type="match status" value="1"/>
</dbReference>
<keyword evidence="1" id="KW-0732">Signal</keyword>
<dbReference type="PROSITE" id="PS01208">
    <property type="entry name" value="VWFC_1"/>
    <property type="match status" value="1"/>
</dbReference>
<dbReference type="PANTHER" id="PTHR46439:SF1">
    <property type="entry name" value="CYSTEINE-RICH MOTOR NEURON 1 PROTEIN"/>
    <property type="match status" value="1"/>
</dbReference>
<protein>
    <recommendedName>
        <fullName evidence="2">VWFC domain-containing protein</fullName>
    </recommendedName>
</protein>
<dbReference type="PROSITE" id="PS50184">
    <property type="entry name" value="VWFC_2"/>
    <property type="match status" value="1"/>
</dbReference>
<accession>A0ABD1IYE8</accession>
<sequence length="100" mass="10723">MLTFTSMALLLSASALLVHGTSPPLVSCQVKGKTYRHGESWKPDPCTFCVCEDGKELCAVTMCGTGDCPHSFIPEGQCCPMCPPTGAMGAAGIERRKWKR</sequence>
<comment type="caution">
    <text evidence="3">The sequence shown here is derived from an EMBL/GenBank/DDBJ whole genome shotgun (WGS) entry which is preliminary data.</text>
</comment>
<feature type="domain" description="VWFC" evidence="2">
    <location>
        <begin position="26"/>
        <end position="83"/>
    </location>
</feature>
<feature type="signal peptide" evidence="1">
    <location>
        <begin position="1"/>
        <end position="20"/>
    </location>
</feature>
<reference evidence="3 4" key="1">
    <citation type="submission" date="2024-09" db="EMBL/GenBank/DDBJ databases">
        <title>A chromosome-level genome assembly of Gray's grenadier anchovy, Coilia grayii.</title>
        <authorList>
            <person name="Fu Z."/>
        </authorList>
    </citation>
    <scope>NUCLEOTIDE SEQUENCE [LARGE SCALE GENOMIC DNA]</scope>
    <source>
        <strain evidence="3">G4</strain>
        <tissue evidence="3">Muscle</tissue>
    </source>
</reference>